<evidence type="ECO:0000256" key="2">
    <source>
        <dbReference type="ARBA" id="ARBA00022723"/>
    </source>
</evidence>
<evidence type="ECO:0000256" key="3">
    <source>
        <dbReference type="ARBA" id="ARBA00022842"/>
    </source>
</evidence>
<dbReference type="Gene3D" id="1.10.1410.10">
    <property type="match status" value="1"/>
</dbReference>
<name>A0ABN7XAH0_GIGMA</name>
<dbReference type="Proteomes" id="UP000789901">
    <property type="component" value="Unassembled WGS sequence"/>
</dbReference>
<dbReference type="SUPFAM" id="SSF81631">
    <property type="entry name" value="PAP/OAS1 substrate-binding domain"/>
    <property type="match status" value="1"/>
</dbReference>
<dbReference type="PANTHER" id="PTHR12271:SF40">
    <property type="entry name" value="POLY(A) RNA POLYMERASE GLD2"/>
    <property type="match status" value="1"/>
</dbReference>
<evidence type="ECO:0000256" key="1">
    <source>
        <dbReference type="ARBA" id="ARBA00022679"/>
    </source>
</evidence>
<keyword evidence="2" id="KW-0479">Metal-binding</keyword>
<keyword evidence="3" id="KW-0460">Magnesium</keyword>
<evidence type="ECO:0000259" key="4">
    <source>
        <dbReference type="Pfam" id="PF03828"/>
    </source>
</evidence>
<dbReference type="EMBL" id="CAJVQB010109739">
    <property type="protein sequence ID" value="CAG8852100.1"/>
    <property type="molecule type" value="Genomic_DNA"/>
</dbReference>
<proteinExistence type="predicted"/>
<evidence type="ECO:0000313" key="5">
    <source>
        <dbReference type="EMBL" id="CAG8852100.1"/>
    </source>
</evidence>
<feature type="non-terminal residue" evidence="5">
    <location>
        <position position="1"/>
    </location>
</feature>
<feature type="non-terminal residue" evidence="5">
    <location>
        <position position="162"/>
    </location>
</feature>
<keyword evidence="6" id="KW-1185">Reference proteome</keyword>
<dbReference type="Pfam" id="PF03828">
    <property type="entry name" value="PAP_assoc"/>
    <property type="match status" value="1"/>
</dbReference>
<organism evidence="5 6">
    <name type="scientific">Gigaspora margarita</name>
    <dbReference type="NCBI Taxonomy" id="4874"/>
    <lineage>
        <taxon>Eukaryota</taxon>
        <taxon>Fungi</taxon>
        <taxon>Fungi incertae sedis</taxon>
        <taxon>Mucoromycota</taxon>
        <taxon>Glomeromycotina</taxon>
        <taxon>Glomeromycetes</taxon>
        <taxon>Diversisporales</taxon>
        <taxon>Gigasporaceae</taxon>
        <taxon>Gigaspora</taxon>
    </lineage>
</organism>
<protein>
    <submittedName>
        <fullName evidence="5">2374_t:CDS:1</fullName>
    </submittedName>
</protein>
<dbReference type="PANTHER" id="PTHR12271">
    <property type="entry name" value="POLY A POLYMERASE CID PAP -RELATED"/>
    <property type="match status" value="1"/>
</dbReference>
<reference evidence="5 6" key="1">
    <citation type="submission" date="2021-06" db="EMBL/GenBank/DDBJ databases">
        <authorList>
            <person name="Kallberg Y."/>
            <person name="Tangrot J."/>
            <person name="Rosling A."/>
        </authorList>
    </citation>
    <scope>NUCLEOTIDE SEQUENCE [LARGE SCALE GENOMIC DNA]</scope>
    <source>
        <strain evidence="5 6">120-4 pot B 10/14</strain>
    </source>
</reference>
<accession>A0ABN7XAH0</accession>
<keyword evidence="1" id="KW-0808">Transferase</keyword>
<sequence>HGTLSSYTWTCMILNFLQMRDPPILPVLQIPDIPLNNEVDLSFYQNIDSLKGFGIENHELIGGLFFAYEYDYKSKVISLRQGKFLNKRKKKWGHWKLCVEEPFITSRNLGNGINHISFKRIINEFHDFCDECEQKNRSFFISKKVLKKTKSYLELKNRVLGS</sequence>
<gene>
    <name evidence="5" type="ORF">GMARGA_LOCUS41062</name>
</gene>
<dbReference type="InterPro" id="IPR002058">
    <property type="entry name" value="PAP_assoc"/>
</dbReference>
<evidence type="ECO:0000313" key="6">
    <source>
        <dbReference type="Proteomes" id="UP000789901"/>
    </source>
</evidence>
<feature type="domain" description="PAP-associated" evidence="4">
    <location>
        <begin position="65"/>
        <end position="106"/>
    </location>
</feature>
<comment type="caution">
    <text evidence="5">The sequence shown here is derived from an EMBL/GenBank/DDBJ whole genome shotgun (WGS) entry which is preliminary data.</text>
</comment>